<dbReference type="InterPro" id="IPR027417">
    <property type="entry name" value="P-loop_NTPase"/>
</dbReference>
<dbReference type="GO" id="GO:0051301">
    <property type="term" value="P:cell division"/>
    <property type="evidence" value="ECO:0007669"/>
    <property type="project" value="UniProtKB-KW"/>
</dbReference>
<proteinExistence type="inferred from homology"/>
<keyword evidence="3 7" id="KW-0547">Nucleotide-binding</keyword>
<evidence type="ECO:0000256" key="1">
    <source>
        <dbReference type="ARBA" id="ARBA00004626"/>
    </source>
</evidence>
<comment type="similarity">
    <text evidence="7">Belongs to the TRAFAC class TrmE-Era-EngA-EngB-Septin-like GTPase superfamily. Septin GTPase family.</text>
</comment>
<feature type="region of interest" description="Disordered" evidence="8">
    <location>
        <begin position="477"/>
        <end position="517"/>
    </location>
</feature>
<dbReference type="FunFam" id="3.40.50.300:FF:000162">
    <property type="entry name" value="septin-7 isoform X1"/>
    <property type="match status" value="1"/>
</dbReference>
<keyword evidence="11" id="KW-1185">Reference proteome</keyword>
<dbReference type="AlphaFoldDB" id="A0ABD2QFW9"/>
<dbReference type="InterPro" id="IPR030379">
    <property type="entry name" value="G_SEPTIN_dom"/>
</dbReference>
<name>A0ABD2QFW9_9PLAT</name>
<keyword evidence="4" id="KW-0175">Coiled coil</keyword>
<dbReference type="PROSITE" id="PS51719">
    <property type="entry name" value="G_SEPTIN"/>
    <property type="match status" value="1"/>
</dbReference>
<dbReference type="GO" id="GO:0032154">
    <property type="term" value="C:cleavage furrow"/>
    <property type="evidence" value="ECO:0007669"/>
    <property type="project" value="UniProtKB-SubCell"/>
</dbReference>
<dbReference type="EMBL" id="JBJKFK010000244">
    <property type="protein sequence ID" value="KAL3318438.1"/>
    <property type="molecule type" value="Genomic_DNA"/>
</dbReference>
<keyword evidence="6" id="KW-0131">Cell cycle</keyword>
<dbReference type="PANTHER" id="PTHR18884">
    <property type="entry name" value="SEPTIN"/>
    <property type="match status" value="1"/>
</dbReference>
<evidence type="ECO:0000256" key="2">
    <source>
        <dbReference type="ARBA" id="ARBA00022618"/>
    </source>
</evidence>
<evidence type="ECO:0000256" key="7">
    <source>
        <dbReference type="RuleBase" id="RU004560"/>
    </source>
</evidence>
<evidence type="ECO:0000256" key="3">
    <source>
        <dbReference type="ARBA" id="ARBA00022741"/>
    </source>
</evidence>
<sequence>MNRNSIKSFIPRVLRPNGKSRKTFDIQSLYSSSRVHDSSSSDIAVSLTDIESSIVSEIIRDRKNCFARKSSGASTPSTSCAVDYYMSALEEAEKDLMHKTPLTQSYIRSNTLQRRNSFYDTSRKKRAMTHIARYLQEATDLNSKNSKLAFSGLSEQMKRKAVKKGFNFTLMVVGESGLGKSTLVNSLLMQELYKNRAPCTDFASLINKTTQIEKRQIEIDERGVKLKVTIVDTPGFGDAVNCEHCFKPIEDYIDGTFEQFFKDESGLNRKNIQDNRVHCCLYFVSPISHGLRPLDVQFMKRLHNKVNIVPVIAKADTLTLQELHQFKERLREDLERYGIESYRLPECDSDEEDEVKRLEKDIKAVLPFAVIGSNCYIETESGKKVRGRQYPWGTVEVENGKHCDFSKLRLFLLKTHMQDLKDMTSDGHYESYRAKYITERISKRNGEKRMTPVSDDTIISSNDLLKQKEEELRRMQQEMSHLQEQLKKSSNNYLDTRSSGSLLSGSRTSVASSAQAS</sequence>
<evidence type="ECO:0000313" key="10">
    <source>
        <dbReference type="EMBL" id="KAL3318438.1"/>
    </source>
</evidence>
<feature type="compositionally biased region" description="Low complexity" evidence="8">
    <location>
        <begin position="496"/>
        <end position="509"/>
    </location>
</feature>
<evidence type="ECO:0000256" key="4">
    <source>
        <dbReference type="ARBA" id="ARBA00023054"/>
    </source>
</evidence>
<accession>A0ABD2QFW9</accession>
<gene>
    <name evidence="10" type="primary">SEPT4</name>
    <name evidence="10" type="ORF">Ciccas_002909</name>
</gene>
<keyword evidence="2" id="KW-0132">Cell division</keyword>
<feature type="compositionally biased region" description="Polar residues" evidence="8">
    <location>
        <begin position="477"/>
        <end position="495"/>
    </location>
</feature>
<organism evidence="10 11">
    <name type="scientific">Cichlidogyrus casuarinus</name>
    <dbReference type="NCBI Taxonomy" id="1844966"/>
    <lineage>
        <taxon>Eukaryota</taxon>
        <taxon>Metazoa</taxon>
        <taxon>Spiralia</taxon>
        <taxon>Lophotrochozoa</taxon>
        <taxon>Platyhelminthes</taxon>
        <taxon>Monogenea</taxon>
        <taxon>Monopisthocotylea</taxon>
        <taxon>Dactylogyridea</taxon>
        <taxon>Ancyrocephalidae</taxon>
        <taxon>Cichlidogyrus</taxon>
    </lineage>
</organism>
<comment type="caution">
    <text evidence="10">The sequence shown here is derived from an EMBL/GenBank/DDBJ whole genome shotgun (WGS) entry which is preliminary data.</text>
</comment>
<feature type="domain" description="Septin-type G" evidence="9">
    <location>
        <begin position="164"/>
        <end position="439"/>
    </location>
</feature>
<evidence type="ECO:0000313" key="11">
    <source>
        <dbReference type="Proteomes" id="UP001626550"/>
    </source>
</evidence>
<keyword evidence="5 7" id="KW-0342">GTP-binding</keyword>
<dbReference type="Proteomes" id="UP001626550">
    <property type="component" value="Unassembled WGS sequence"/>
</dbReference>
<protein>
    <submittedName>
        <fullName evidence="10">Septin-4</fullName>
    </submittedName>
</protein>
<evidence type="ECO:0000256" key="8">
    <source>
        <dbReference type="SAM" id="MobiDB-lite"/>
    </source>
</evidence>
<dbReference type="GO" id="GO:0005856">
    <property type="term" value="C:cytoskeleton"/>
    <property type="evidence" value="ECO:0007669"/>
    <property type="project" value="UniProtKB-ARBA"/>
</dbReference>
<dbReference type="Pfam" id="PF00735">
    <property type="entry name" value="Septin"/>
    <property type="match status" value="1"/>
</dbReference>
<evidence type="ECO:0000256" key="6">
    <source>
        <dbReference type="ARBA" id="ARBA00023306"/>
    </source>
</evidence>
<dbReference type="Gene3D" id="3.40.50.300">
    <property type="entry name" value="P-loop containing nucleotide triphosphate hydrolases"/>
    <property type="match status" value="1"/>
</dbReference>
<evidence type="ECO:0000256" key="5">
    <source>
        <dbReference type="ARBA" id="ARBA00023134"/>
    </source>
</evidence>
<dbReference type="GO" id="GO:0005525">
    <property type="term" value="F:GTP binding"/>
    <property type="evidence" value="ECO:0007669"/>
    <property type="project" value="UniProtKB-KW"/>
</dbReference>
<dbReference type="SUPFAM" id="SSF52540">
    <property type="entry name" value="P-loop containing nucleoside triphosphate hydrolases"/>
    <property type="match status" value="1"/>
</dbReference>
<reference evidence="10 11" key="1">
    <citation type="submission" date="2024-11" db="EMBL/GenBank/DDBJ databases">
        <title>Adaptive evolution of stress response genes in parasites aligns with host niche diversity.</title>
        <authorList>
            <person name="Hahn C."/>
            <person name="Resl P."/>
        </authorList>
    </citation>
    <scope>NUCLEOTIDE SEQUENCE [LARGE SCALE GENOMIC DNA]</scope>
    <source>
        <strain evidence="10">EGGRZ-B1_66</strain>
        <tissue evidence="10">Body</tissue>
    </source>
</reference>
<evidence type="ECO:0000259" key="9">
    <source>
        <dbReference type="PROSITE" id="PS51719"/>
    </source>
</evidence>
<dbReference type="CDD" id="cd01850">
    <property type="entry name" value="CDC_Septin"/>
    <property type="match status" value="1"/>
</dbReference>
<dbReference type="InterPro" id="IPR016491">
    <property type="entry name" value="Septin"/>
</dbReference>
<comment type="subcellular location">
    <subcellularLocation>
        <location evidence="1">Cleavage furrow</location>
    </subcellularLocation>
</comment>